<dbReference type="InterPro" id="IPR052709">
    <property type="entry name" value="Transposase-MT_Hybrid"/>
</dbReference>
<dbReference type="GeneID" id="125777334"/>
<dbReference type="Proteomes" id="UP001652620">
    <property type="component" value="Chromosome 3"/>
</dbReference>
<gene>
    <name evidence="3" type="primary">LOC125777334</name>
</gene>
<dbReference type="InterPro" id="IPR041426">
    <property type="entry name" value="Mos1_HTH"/>
</dbReference>
<sequence length="369" mass="43386">MHIGRSKALDINSEKKLKSGKLKKSYSFSKMCENNEEIRYILKFLFKDGKNATQATNAICEVYGDDAVSVRVAQQWFARFRSGNFVVRDAPRSGRPIVEKVDEIMEKIELDRHISSHDIAKELNIHHQTVLNHLKKAGYKKMLDVWVPHELSVKNLMDRINICDSLLKRNEIEPFLKRMVTGDEKWIKYNNVRKRSLSKRDEAQEMDAKPLLTPRKVMLSIWWDWKGIIHYELLEPDRTVDSTFYCQQLLRLKQAIEIKRPELMNRIVFHQDNARPYTSLMTRQTLGELGWEVLMHPPYSPDLSPSDYHLFRPLQNSLNGVNLDSREACENYLKQFFAEKPEKFYTDGIMTLPEKWQKVVDQNGTYLVH</sequence>
<accession>A0ABM3JF91</accession>
<dbReference type="Gene3D" id="1.10.10.1450">
    <property type="match status" value="1"/>
</dbReference>
<feature type="domain" description="Mos1 transposase HTH" evidence="1">
    <location>
        <begin position="36"/>
        <end position="84"/>
    </location>
</feature>
<dbReference type="PANTHER" id="PTHR46060:SF2">
    <property type="entry name" value="HISTONE-LYSINE N-METHYLTRANSFERASE SETMAR"/>
    <property type="match status" value="1"/>
</dbReference>
<dbReference type="Pfam" id="PF17906">
    <property type="entry name" value="HTH_48"/>
    <property type="match status" value="1"/>
</dbReference>
<evidence type="ECO:0000259" key="1">
    <source>
        <dbReference type="Pfam" id="PF17906"/>
    </source>
</evidence>
<dbReference type="InterPro" id="IPR001888">
    <property type="entry name" value="Transposase_1"/>
</dbReference>
<proteinExistence type="predicted"/>
<evidence type="ECO:0000313" key="3">
    <source>
        <dbReference type="RefSeq" id="XP_049307892.1"/>
    </source>
</evidence>
<dbReference type="InterPro" id="IPR036397">
    <property type="entry name" value="RNaseH_sf"/>
</dbReference>
<keyword evidence="2" id="KW-1185">Reference proteome</keyword>
<dbReference type="RefSeq" id="XP_049307892.1">
    <property type="nucleotide sequence ID" value="XM_049451935.1"/>
</dbReference>
<dbReference type="Pfam" id="PF01359">
    <property type="entry name" value="Transposase_1"/>
    <property type="match status" value="1"/>
</dbReference>
<organism evidence="2 3">
    <name type="scientific">Bactrocera dorsalis</name>
    <name type="common">Oriental fruit fly</name>
    <name type="synonym">Dacus dorsalis</name>
    <dbReference type="NCBI Taxonomy" id="27457"/>
    <lineage>
        <taxon>Eukaryota</taxon>
        <taxon>Metazoa</taxon>
        <taxon>Ecdysozoa</taxon>
        <taxon>Arthropoda</taxon>
        <taxon>Hexapoda</taxon>
        <taxon>Insecta</taxon>
        <taxon>Pterygota</taxon>
        <taxon>Neoptera</taxon>
        <taxon>Endopterygota</taxon>
        <taxon>Diptera</taxon>
        <taxon>Brachycera</taxon>
        <taxon>Muscomorpha</taxon>
        <taxon>Tephritoidea</taxon>
        <taxon>Tephritidae</taxon>
        <taxon>Bactrocera</taxon>
        <taxon>Bactrocera</taxon>
    </lineage>
</organism>
<dbReference type="PANTHER" id="PTHR46060">
    <property type="entry name" value="MARINER MOS1 TRANSPOSASE-LIKE PROTEIN"/>
    <property type="match status" value="1"/>
</dbReference>
<reference evidence="3" key="1">
    <citation type="submission" date="2025-08" db="UniProtKB">
        <authorList>
            <consortium name="RefSeq"/>
        </authorList>
    </citation>
    <scope>IDENTIFICATION</scope>
    <source>
        <tissue evidence="3">Adult</tissue>
    </source>
</reference>
<name>A0ABM3JF91_BACDO</name>
<protein>
    <submittedName>
        <fullName evidence="3">Histone-lysine N-methyltransferase SETMAR-like isoform X1</fullName>
    </submittedName>
</protein>
<evidence type="ECO:0000313" key="2">
    <source>
        <dbReference type="Proteomes" id="UP001652620"/>
    </source>
</evidence>
<dbReference type="Gene3D" id="3.30.420.10">
    <property type="entry name" value="Ribonuclease H-like superfamily/Ribonuclease H"/>
    <property type="match status" value="1"/>
</dbReference>